<proteinExistence type="inferred from homology"/>
<dbReference type="Pfam" id="PF13742">
    <property type="entry name" value="tRNA_anti_2"/>
    <property type="match status" value="1"/>
</dbReference>
<keyword evidence="4 5" id="KW-0269">Exonuclease</keyword>
<name>A0A1Y1QG01_9GAMM</name>
<protein>
    <recommendedName>
        <fullName evidence="5">Exodeoxyribonuclease 7 large subunit</fullName>
        <ecNumber evidence="5">3.1.11.6</ecNumber>
    </recommendedName>
    <alternativeName>
        <fullName evidence="5">Exodeoxyribonuclease VII large subunit</fullName>
        <shortName evidence="5">Exonuclease VII large subunit</shortName>
    </alternativeName>
</protein>
<keyword evidence="2 5" id="KW-0540">Nuclease</keyword>
<dbReference type="GO" id="GO:0003676">
    <property type="term" value="F:nucleic acid binding"/>
    <property type="evidence" value="ECO:0007669"/>
    <property type="project" value="InterPro"/>
</dbReference>
<accession>A0A1Y1QG01</accession>
<evidence type="ECO:0000256" key="3">
    <source>
        <dbReference type="ARBA" id="ARBA00022801"/>
    </source>
</evidence>
<dbReference type="InterPro" id="IPR025824">
    <property type="entry name" value="OB-fold_nuc-bd_dom"/>
</dbReference>
<organism evidence="9 10">
    <name type="scientific">Thiothrix lacustris</name>
    <dbReference type="NCBI Taxonomy" id="525917"/>
    <lineage>
        <taxon>Bacteria</taxon>
        <taxon>Pseudomonadati</taxon>
        <taxon>Pseudomonadota</taxon>
        <taxon>Gammaproteobacteria</taxon>
        <taxon>Thiotrichales</taxon>
        <taxon>Thiotrichaceae</taxon>
        <taxon>Thiothrix</taxon>
    </lineage>
</organism>
<evidence type="ECO:0000256" key="4">
    <source>
        <dbReference type="ARBA" id="ARBA00022839"/>
    </source>
</evidence>
<comment type="subcellular location">
    <subcellularLocation>
        <location evidence="5 6">Cytoplasm</location>
    </subcellularLocation>
</comment>
<evidence type="ECO:0000259" key="7">
    <source>
        <dbReference type="Pfam" id="PF02601"/>
    </source>
</evidence>
<comment type="caution">
    <text evidence="9">The sequence shown here is derived from an EMBL/GenBank/DDBJ whole genome shotgun (WGS) entry which is preliminary data.</text>
</comment>
<evidence type="ECO:0000259" key="8">
    <source>
        <dbReference type="Pfam" id="PF13742"/>
    </source>
</evidence>
<comment type="subunit">
    <text evidence="5">Heterooligomer composed of large and small subunits.</text>
</comment>
<dbReference type="Pfam" id="PF02601">
    <property type="entry name" value="Exonuc_VII_L"/>
    <property type="match status" value="1"/>
</dbReference>
<dbReference type="InterPro" id="IPR003753">
    <property type="entry name" value="Exonuc_VII_L"/>
</dbReference>
<evidence type="ECO:0000313" key="9">
    <source>
        <dbReference type="EMBL" id="OQX04459.1"/>
    </source>
</evidence>
<comment type="function">
    <text evidence="5">Bidirectionally degrades single-stranded DNA into large acid-insoluble oligonucleotides, which are then degraded further into small acid-soluble oligonucleotides.</text>
</comment>
<dbReference type="PANTHER" id="PTHR30008:SF0">
    <property type="entry name" value="EXODEOXYRIBONUCLEASE 7 LARGE SUBUNIT"/>
    <property type="match status" value="1"/>
</dbReference>
<comment type="similarity">
    <text evidence="5 6">Belongs to the XseA family.</text>
</comment>
<feature type="domain" description="Exonuclease VII large subunit C-terminal" evidence="7">
    <location>
        <begin position="124"/>
        <end position="438"/>
    </location>
</feature>
<keyword evidence="3 5" id="KW-0378">Hydrolase</keyword>
<evidence type="ECO:0000256" key="1">
    <source>
        <dbReference type="ARBA" id="ARBA00022490"/>
    </source>
</evidence>
<evidence type="ECO:0000313" key="10">
    <source>
        <dbReference type="Proteomes" id="UP000192491"/>
    </source>
</evidence>
<comment type="catalytic activity">
    <reaction evidence="5 6">
        <text>Exonucleolytic cleavage in either 5'- to 3'- or 3'- to 5'-direction to yield nucleoside 5'-phosphates.</text>
        <dbReference type="EC" id="3.1.11.6"/>
    </reaction>
</comment>
<dbReference type="NCBIfam" id="TIGR00237">
    <property type="entry name" value="xseA"/>
    <property type="match status" value="1"/>
</dbReference>
<dbReference type="HAMAP" id="MF_00378">
    <property type="entry name" value="Exonuc_7_L"/>
    <property type="match status" value="1"/>
</dbReference>
<dbReference type="Proteomes" id="UP000192491">
    <property type="component" value="Unassembled WGS sequence"/>
</dbReference>
<gene>
    <name evidence="5" type="primary">xseA</name>
    <name evidence="9" type="ORF">BWK73_36090</name>
</gene>
<keyword evidence="1 5" id="KW-0963">Cytoplasm</keyword>
<dbReference type="GO" id="GO:0009318">
    <property type="term" value="C:exodeoxyribonuclease VII complex"/>
    <property type="evidence" value="ECO:0007669"/>
    <property type="project" value="UniProtKB-UniRule"/>
</dbReference>
<dbReference type="CDD" id="cd04489">
    <property type="entry name" value="ExoVII_LU_OBF"/>
    <property type="match status" value="1"/>
</dbReference>
<reference evidence="9 10" key="1">
    <citation type="submission" date="2017-01" db="EMBL/GenBank/DDBJ databases">
        <title>Novel large sulfur bacteria in the metagenomes of groundwater-fed chemosynthetic microbial mats in the Lake Huron basin.</title>
        <authorList>
            <person name="Sharrar A.M."/>
            <person name="Flood B.E."/>
            <person name="Bailey J.V."/>
            <person name="Jones D.S."/>
            <person name="Biddanda B."/>
            <person name="Ruberg S.A."/>
            <person name="Marcus D.N."/>
            <person name="Dick G.J."/>
        </authorList>
    </citation>
    <scope>NUCLEOTIDE SEQUENCE [LARGE SCALE GENOMIC DNA]</scope>
    <source>
        <strain evidence="9">A8</strain>
    </source>
</reference>
<dbReference type="InterPro" id="IPR020579">
    <property type="entry name" value="Exonuc_VII_lsu_C"/>
</dbReference>
<dbReference type="PANTHER" id="PTHR30008">
    <property type="entry name" value="EXODEOXYRIBONUCLEASE 7 LARGE SUBUNIT"/>
    <property type="match status" value="1"/>
</dbReference>
<dbReference type="EMBL" id="MTEJ01000336">
    <property type="protein sequence ID" value="OQX04459.1"/>
    <property type="molecule type" value="Genomic_DNA"/>
</dbReference>
<evidence type="ECO:0000256" key="5">
    <source>
        <dbReference type="HAMAP-Rule" id="MF_00378"/>
    </source>
</evidence>
<feature type="domain" description="OB-fold nucleic acid binding" evidence="8">
    <location>
        <begin position="8"/>
        <end position="101"/>
    </location>
</feature>
<evidence type="ECO:0000256" key="2">
    <source>
        <dbReference type="ARBA" id="ARBA00022722"/>
    </source>
</evidence>
<sequence length="450" mass="50624">MQTERIIFSITQLNAEVGQHLAQGFPALWVEGEISNFIRASSGHLYLSLKDAGAQVRCAMFKGRAATLKLAPKNGLKVLVRGKVGLYEPRGEYQFIIEHMEDAGVGALQRQFEELKHTLQAQGLFAPEHKRPLPAFPRCIGVITSPTGAAVRDILNVLKRRCPQIPVVVYPVLVQGEGSKEQIVSAIRQADREQRCDVLIVARGGGSIEDLWSFNEASVAHAIHACSLPVISGVGHEIDFTIADFVADVRAPTPSAAAELVSPDMGALQTHAQRLLWQLQRHQQRRLQHANEHLQRLQQRLANQRPTQRLQQRFQRVDELDLRLRTALNRRLQTHAQRLTHAQTRLHTQSPLRQIRQQQQRLEHWQQALEQRLQQQLGKAQDRLQMQVGKLHALSPLATLERGYSIVRQQAHGAVIKETAPLRLGQSVYTQLKDGGFESIITQIQEIAPN</sequence>
<dbReference type="AlphaFoldDB" id="A0A1Y1QG01"/>
<dbReference type="GO" id="GO:0008855">
    <property type="term" value="F:exodeoxyribonuclease VII activity"/>
    <property type="evidence" value="ECO:0007669"/>
    <property type="project" value="UniProtKB-UniRule"/>
</dbReference>
<dbReference type="GO" id="GO:0006308">
    <property type="term" value="P:DNA catabolic process"/>
    <property type="evidence" value="ECO:0007669"/>
    <property type="project" value="UniProtKB-UniRule"/>
</dbReference>
<dbReference type="GO" id="GO:0005737">
    <property type="term" value="C:cytoplasm"/>
    <property type="evidence" value="ECO:0007669"/>
    <property type="project" value="UniProtKB-SubCell"/>
</dbReference>
<dbReference type="EC" id="3.1.11.6" evidence="5"/>
<evidence type="ECO:0000256" key="6">
    <source>
        <dbReference type="RuleBase" id="RU004355"/>
    </source>
</evidence>